<keyword evidence="2" id="KW-0732">Signal</keyword>
<dbReference type="EMBL" id="LT629971">
    <property type="protein sequence ID" value="SEH55910.1"/>
    <property type="molecule type" value="Genomic_DNA"/>
</dbReference>
<evidence type="ECO:0000256" key="1">
    <source>
        <dbReference type="SAM" id="MobiDB-lite"/>
    </source>
</evidence>
<evidence type="ECO:0000256" key="2">
    <source>
        <dbReference type="SAM" id="SignalP"/>
    </source>
</evidence>
<protein>
    <submittedName>
        <fullName evidence="4">NitT/TauT family transport system substrate-binding protein</fullName>
    </submittedName>
</protein>
<accession>A0A1H6J1W9</accession>
<evidence type="ECO:0000313" key="5">
    <source>
        <dbReference type="Proteomes" id="UP000182915"/>
    </source>
</evidence>
<feature type="region of interest" description="Disordered" evidence="1">
    <location>
        <begin position="457"/>
        <end position="481"/>
    </location>
</feature>
<gene>
    <name evidence="4" type="ORF">SAMN04489835_1419</name>
</gene>
<organism evidence="4 5">
    <name type="scientific">Mycolicibacterium rutilum</name>
    <name type="common">Mycobacterium rutilum</name>
    <dbReference type="NCBI Taxonomy" id="370526"/>
    <lineage>
        <taxon>Bacteria</taxon>
        <taxon>Bacillati</taxon>
        <taxon>Actinomycetota</taxon>
        <taxon>Actinomycetes</taxon>
        <taxon>Mycobacteriales</taxon>
        <taxon>Mycobacteriaceae</taxon>
        <taxon>Mycolicibacterium</taxon>
    </lineage>
</organism>
<dbReference type="Gene3D" id="3.40.190.10">
    <property type="entry name" value="Periplasmic binding protein-like II"/>
    <property type="match status" value="2"/>
</dbReference>
<dbReference type="InterPro" id="IPR015168">
    <property type="entry name" value="SsuA/THI5"/>
</dbReference>
<keyword evidence="5" id="KW-1185">Reference proteome</keyword>
<evidence type="ECO:0000259" key="3">
    <source>
        <dbReference type="Pfam" id="PF09084"/>
    </source>
</evidence>
<dbReference type="PANTHER" id="PTHR30024">
    <property type="entry name" value="ALIPHATIC SULFONATES-BINDING PROTEIN-RELATED"/>
    <property type="match status" value="1"/>
</dbReference>
<feature type="signal peptide" evidence="2">
    <location>
        <begin position="1"/>
        <end position="26"/>
    </location>
</feature>
<sequence length="481" mass="51458">MNQRTQSPRRRAAALLAGLAAVGAQALSGCGLLTDPTVTVNVGYQSKTINTVNAGTLLRDSGEFEKALERLGEQTGQRYRVVWQDFASGAPLTAQMMATHVDIGSMGDYPLLTNGSKTRKYADAETEMIATTGYSLRGSLNQVVVPQTSSARTLADLTGQRVSTSLGSAGDGMFSTALQRNDIDKAVVNIVNQDPAVGAAAIEGGQVDALAQFVPWPQLVVFREQGRLLYDGGDNEVPTFHGVVVRKHFADGHPEVMTAFMEAVQSTTEAIVADPLRAAQRVSALTGIEPEVVYLYNGPNGLVSFDMTIKRQFSAAFDQVKAFLVKRGSVTADFDVADFIDDSYLRTLFGPDYERRLDDVANPAKLSGTDDLCRLPVADPAQASEVWPAGADTTHPAATPTCLLRRVAATEEVRAAYVPDTLTGIRLFADHAVWLADPGAPPTQRYKPFATDAGADAYRATHPQATPVGYDAAVSQSRSSR</sequence>
<name>A0A1H6J1W9_MYCRU</name>
<dbReference type="Proteomes" id="UP000182915">
    <property type="component" value="Chromosome I"/>
</dbReference>
<dbReference type="PROSITE" id="PS51257">
    <property type="entry name" value="PROKAR_LIPOPROTEIN"/>
    <property type="match status" value="1"/>
</dbReference>
<dbReference type="RefSeq" id="WP_235632208.1">
    <property type="nucleotide sequence ID" value="NZ_LT629971.1"/>
</dbReference>
<evidence type="ECO:0000313" key="4">
    <source>
        <dbReference type="EMBL" id="SEH55910.1"/>
    </source>
</evidence>
<dbReference type="PANTHER" id="PTHR30024:SF45">
    <property type="entry name" value="ABC TRANSPORTER SUBSTRATE-BINDING PROTEIN"/>
    <property type="match status" value="1"/>
</dbReference>
<dbReference type="Pfam" id="PF09084">
    <property type="entry name" value="NMT1"/>
    <property type="match status" value="1"/>
</dbReference>
<proteinExistence type="predicted"/>
<dbReference type="SUPFAM" id="SSF53850">
    <property type="entry name" value="Periplasmic binding protein-like II"/>
    <property type="match status" value="1"/>
</dbReference>
<feature type="chain" id="PRO_5009297980" evidence="2">
    <location>
        <begin position="27"/>
        <end position="481"/>
    </location>
</feature>
<dbReference type="AlphaFoldDB" id="A0A1H6J1W9"/>
<reference evidence="5" key="1">
    <citation type="submission" date="2016-10" db="EMBL/GenBank/DDBJ databases">
        <authorList>
            <person name="Varghese N."/>
            <person name="Submissions S."/>
        </authorList>
    </citation>
    <scope>NUCLEOTIDE SEQUENCE [LARGE SCALE GENOMIC DNA]</scope>
    <source>
        <strain evidence="5">DSM 45405</strain>
    </source>
</reference>
<feature type="domain" description="SsuA/THI5-like" evidence="3">
    <location>
        <begin position="130"/>
        <end position="277"/>
    </location>
</feature>
<dbReference type="STRING" id="370526.SAMN04489835_1419"/>